<dbReference type="GO" id="GO:0004674">
    <property type="term" value="F:protein serine/threonine kinase activity"/>
    <property type="evidence" value="ECO:0007669"/>
    <property type="project" value="UniProtKB-KW"/>
</dbReference>
<keyword evidence="3" id="KW-0808">Transferase</keyword>
<dbReference type="Proteomes" id="UP001188597">
    <property type="component" value="Unassembled WGS sequence"/>
</dbReference>
<dbReference type="EMBL" id="JAVXUP010003933">
    <property type="protein sequence ID" value="KAK2997883.1"/>
    <property type="molecule type" value="Genomic_DNA"/>
</dbReference>
<dbReference type="SUPFAM" id="SSF56112">
    <property type="entry name" value="Protein kinase-like (PK-like)"/>
    <property type="match status" value="1"/>
</dbReference>
<evidence type="ECO:0000256" key="4">
    <source>
        <dbReference type="ARBA" id="ARBA00022741"/>
    </source>
</evidence>
<sequence length="176" mass="19989">MGTCMSLQGNASFLKRTKHLKPIVKESPNTSHTSATLTSRFSRPGTVLKDLPGDDIFSRYRFGENLEQRTNVSITKRGKPWLARLSKSKLRTEIGIEDVRREVGIMRHLPAHPNIVRYKAVYEDREAVYLVMELCEGGELFDRIVARGHYTERAAALVTKTIVEVVKVTILRILSH</sequence>
<name>A0AA89AC31_9ASTE</name>
<dbReference type="Gene3D" id="3.30.200.20">
    <property type="entry name" value="Phosphorylase Kinase, domain 1"/>
    <property type="match status" value="1"/>
</dbReference>
<dbReference type="Pfam" id="PF00069">
    <property type="entry name" value="Pkinase"/>
    <property type="match status" value="1"/>
</dbReference>
<keyword evidence="5" id="KW-0418">Kinase</keyword>
<keyword evidence="9" id="KW-1185">Reference proteome</keyword>
<evidence type="ECO:0000256" key="6">
    <source>
        <dbReference type="ARBA" id="ARBA00022840"/>
    </source>
</evidence>
<dbReference type="PROSITE" id="PS50011">
    <property type="entry name" value="PROTEIN_KINASE_DOM"/>
    <property type="match status" value="1"/>
</dbReference>
<evidence type="ECO:0000313" key="9">
    <source>
        <dbReference type="Proteomes" id="UP001188597"/>
    </source>
</evidence>
<dbReference type="InterPro" id="IPR000719">
    <property type="entry name" value="Prot_kinase_dom"/>
</dbReference>
<organism evidence="8 9">
    <name type="scientific">Escallonia herrerae</name>
    <dbReference type="NCBI Taxonomy" id="1293975"/>
    <lineage>
        <taxon>Eukaryota</taxon>
        <taxon>Viridiplantae</taxon>
        <taxon>Streptophyta</taxon>
        <taxon>Embryophyta</taxon>
        <taxon>Tracheophyta</taxon>
        <taxon>Spermatophyta</taxon>
        <taxon>Magnoliopsida</taxon>
        <taxon>eudicotyledons</taxon>
        <taxon>Gunneridae</taxon>
        <taxon>Pentapetalae</taxon>
        <taxon>asterids</taxon>
        <taxon>campanulids</taxon>
        <taxon>Escalloniales</taxon>
        <taxon>Escalloniaceae</taxon>
        <taxon>Escallonia</taxon>
    </lineage>
</organism>
<keyword evidence="4" id="KW-0547">Nucleotide-binding</keyword>
<evidence type="ECO:0000259" key="7">
    <source>
        <dbReference type="PROSITE" id="PS50011"/>
    </source>
</evidence>
<comment type="similarity">
    <text evidence="1">Belongs to the protein kinase superfamily. CAMK Ser/Thr protein kinase family. CaMK subfamily.</text>
</comment>
<dbReference type="Gene3D" id="1.10.510.10">
    <property type="entry name" value="Transferase(Phosphotransferase) domain 1"/>
    <property type="match status" value="1"/>
</dbReference>
<evidence type="ECO:0000313" key="8">
    <source>
        <dbReference type="EMBL" id="KAK2997883.1"/>
    </source>
</evidence>
<protein>
    <recommendedName>
        <fullName evidence="7">Protein kinase domain-containing protein</fullName>
    </recommendedName>
</protein>
<dbReference type="InterPro" id="IPR011009">
    <property type="entry name" value="Kinase-like_dom_sf"/>
</dbReference>
<evidence type="ECO:0000256" key="2">
    <source>
        <dbReference type="ARBA" id="ARBA00022527"/>
    </source>
</evidence>
<accession>A0AA89AC31</accession>
<gene>
    <name evidence="8" type="ORF">RJ639_026106</name>
</gene>
<reference evidence="8" key="1">
    <citation type="submission" date="2022-12" db="EMBL/GenBank/DDBJ databases">
        <title>Draft genome assemblies for two species of Escallonia (Escalloniales).</title>
        <authorList>
            <person name="Chanderbali A."/>
            <person name="Dervinis C."/>
            <person name="Anghel I."/>
            <person name="Soltis D."/>
            <person name="Soltis P."/>
            <person name="Zapata F."/>
        </authorList>
    </citation>
    <scope>NUCLEOTIDE SEQUENCE</scope>
    <source>
        <strain evidence="8">UCBG64.0493</strain>
        <tissue evidence="8">Leaf</tissue>
    </source>
</reference>
<feature type="domain" description="Protein kinase" evidence="7">
    <location>
        <begin position="46"/>
        <end position="176"/>
    </location>
</feature>
<comment type="caution">
    <text evidence="8">The sequence shown here is derived from an EMBL/GenBank/DDBJ whole genome shotgun (WGS) entry which is preliminary data.</text>
</comment>
<dbReference type="InterPro" id="IPR050205">
    <property type="entry name" value="CDPK_Ser/Thr_kinases"/>
</dbReference>
<dbReference type="AlphaFoldDB" id="A0AA89AC31"/>
<keyword evidence="2" id="KW-0723">Serine/threonine-protein kinase</keyword>
<dbReference type="GO" id="GO:0005524">
    <property type="term" value="F:ATP binding"/>
    <property type="evidence" value="ECO:0007669"/>
    <property type="project" value="UniProtKB-KW"/>
</dbReference>
<keyword evidence="6" id="KW-0067">ATP-binding</keyword>
<evidence type="ECO:0000256" key="5">
    <source>
        <dbReference type="ARBA" id="ARBA00022777"/>
    </source>
</evidence>
<evidence type="ECO:0000256" key="1">
    <source>
        <dbReference type="ARBA" id="ARBA00005354"/>
    </source>
</evidence>
<evidence type="ECO:0000256" key="3">
    <source>
        <dbReference type="ARBA" id="ARBA00022679"/>
    </source>
</evidence>
<dbReference type="PANTHER" id="PTHR24349">
    <property type="entry name" value="SERINE/THREONINE-PROTEIN KINASE"/>
    <property type="match status" value="1"/>
</dbReference>
<proteinExistence type="inferred from homology"/>